<dbReference type="InParanoid" id="A0A1Y2FXA7"/>
<feature type="compositionally biased region" description="Basic and acidic residues" evidence="1">
    <location>
        <begin position="173"/>
        <end position="183"/>
    </location>
</feature>
<keyword evidence="3" id="KW-1185">Reference proteome</keyword>
<evidence type="ECO:0000313" key="2">
    <source>
        <dbReference type="EMBL" id="ORY88678.1"/>
    </source>
</evidence>
<sequence length="242" mass="26622">MPPRAVPRSPSPDTSADDIPPLAFDTEEELLAVFARLREDLLRRVGAKWEADGMGGAKGKGMGVDRKKVEDIVLKQFFDKMGPIVLSNCTIAGVPYSKYKDLKKSGSNVQTQPFSEDLHQRVLTYQNELFDAREENIRKRVEEPELAAGAVAEIISADRERLEQLEAAKVVFPEEHEREEPAPRGRKSVGGTKLDDGPSPEEAQEDFAKGKRAIDTLLKEVPKLSTAAEGATKVAVDAARVE</sequence>
<protein>
    <submittedName>
        <fullName evidence="2">Serine/arginine repetitive matrix protein 2</fullName>
    </submittedName>
</protein>
<proteinExistence type="predicted"/>
<name>A0A1Y2FXA7_9BASI</name>
<reference evidence="2 3" key="1">
    <citation type="submission" date="2016-07" db="EMBL/GenBank/DDBJ databases">
        <title>Pervasive Adenine N6-methylation of Active Genes in Fungi.</title>
        <authorList>
            <consortium name="DOE Joint Genome Institute"/>
            <person name="Mondo S.J."/>
            <person name="Dannebaum R.O."/>
            <person name="Kuo R.C."/>
            <person name="Labutti K."/>
            <person name="Haridas S."/>
            <person name="Kuo A."/>
            <person name="Salamov A."/>
            <person name="Ahrendt S.R."/>
            <person name="Lipzen A."/>
            <person name="Sullivan W."/>
            <person name="Andreopoulos W.B."/>
            <person name="Clum A."/>
            <person name="Lindquist E."/>
            <person name="Daum C."/>
            <person name="Ramamoorthy G.K."/>
            <person name="Gryganskyi A."/>
            <person name="Culley D."/>
            <person name="Magnuson J.K."/>
            <person name="James T.Y."/>
            <person name="O'Malley M.A."/>
            <person name="Stajich J.E."/>
            <person name="Spatafora J.W."/>
            <person name="Visel A."/>
            <person name="Grigoriev I.V."/>
        </authorList>
    </citation>
    <scope>NUCLEOTIDE SEQUENCE [LARGE SCALE GENOMIC DNA]</scope>
    <source>
        <strain evidence="2 3">62-1032</strain>
    </source>
</reference>
<organism evidence="2 3">
    <name type="scientific">Leucosporidium creatinivorum</name>
    <dbReference type="NCBI Taxonomy" id="106004"/>
    <lineage>
        <taxon>Eukaryota</taxon>
        <taxon>Fungi</taxon>
        <taxon>Dikarya</taxon>
        <taxon>Basidiomycota</taxon>
        <taxon>Pucciniomycotina</taxon>
        <taxon>Microbotryomycetes</taxon>
        <taxon>Leucosporidiales</taxon>
        <taxon>Leucosporidium</taxon>
    </lineage>
</organism>
<dbReference type="EMBL" id="MCGR01000009">
    <property type="protein sequence ID" value="ORY88678.1"/>
    <property type="molecule type" value="Genomic_DNA"/>
</dbReference>
<feature type="region of interest" description="Disordered" evidence="1">
    <location>
        <begin position="1"/>
        <end position="22"/>
    </location>
</feature>
<evidence type="ECO:0000313" key="3">
    <source>
        <dbReference type="Proteomes" id="UP000193467"/>
    </source>
</evidence>
<gene>
    <name evidence="2" type="ORF">BCR35DRAFT_301476</name>
</gene>
<comment type="caution">
    <text evidence="2">The sequence shown here is derived from an EMBL/GenBank/DDBJ whole genome shotgun (WGS) entry which is preliminary data.</text>
</comment>
<evidence type="ECO:0000256" key="1">
    <source>
        <dbReference type="SAM" id="MobiDB-lite"/>
    </source>
</evidence>
<accession>A0A1Y2FXA7</accession>
<feature type="region of interest" description="Disordered" evidence="1">
    <location>
        <begin position="173"/>
        <end position="209"/>
    </location>
</feature>
<dbReference type="Proteomes" id="UP000193467">
    <property type="component" value="Unassembled WGS sequence"/>
</dbReference>
<dbReference type="AlphaFoldDB" id="A0A1Y2FXA7"/>
<dbReference type="OrthoDB" id="2534744at2759"/>